<dbReference type="Proteomes" id="UP000663829">
    <property type="component" value="Unassembled WGS sequence"/>
</dbReference>
<reference evidence="3" key="1">
    <citation type="submission" date="2021-02" db="EMBL/GenBank/DDBJ databases">
        <authorList>
            <person name="Nowell W R."/>
        </authorList>
    </citation>
    <scope>NUCLEOTIDE SEQUENCE</scope>
</reference>
<accession>A0A814LYI3</accession>
<dbReference type="Gene3D" id="3.40.50.720">
    <property type="entry name" value="NAD(P)-binding Rossmann-like Domain"/>
    <property type="match status" value="1"/>
</dbReference>
<evidence type="ECO:0000313" key="5">
    <source>
        <dbReference type="Proteomes" id="UP000663829"/>
    </source>
</evidence>
<dbReference type="GO" id="GO:0016616">
    <property type="term" value="F:oxidoreductase activity, acting on the CH-OH group of donors, NAD or NADP as acceptor"/>
    <property type="evidence" value="ECO:0007669"/>
    <property type="project" value="TreeGrafter"/>
</dbReference>
<dbReference type="InterPro" id="IPR036291">
    <property type="entry name" value="NAD(P)-bd_dom_sf"/>
</dbReference>
<dbReference type="EMBL" id="CAJNOQ010004674">
    <property type="protein sequence ID" value="CAF1069446.1"/>
    <property type="molecule type" value="Genomic_DNA"/>
</dbReference>
<comment type="similarity">
    <text evidence="1">Belongs to the short-chain dehydrogenases/reductases (SDR) family.</text>
</comment>
<dbReference type="Proteomes" id="UP000681722">
    <property type="component" value="Unassembled WGS sequence"/>
</dbReference>
<evidence type="ECO:0000313" key="3">
    <source>
        <dbReference type="EMBL" id="CAF1069446.1"/>
    </source>
</evidence>
<sequence>MELIKCLISILIEILASIISVVKHYIFSTTEKNIRNEIILITGTARGLGQKLAVLFAQRGAIVILCDINEEGNKETVQLMNDASIPLHRVYSYTCDIGIQTDVGEVTMIVNNAAVLSSKLLLEASETEFMRTMEVNLFASYWLIREILPSMMKKNHGHIIQMLGTTALFGYGHFSDICTAKFGVTGLMESLDHELSLGRYDGIYTTVSCPHYISTQLFQQAKTRLNPLLPPLTLDYAAKKIVHGVLVNKKFVCVPRFYYLIPLIKGILPSKAFLVLLNTFVNPKIPVFVRRPLPKPVALLTATNRKRNHFSACE</sequence>
<dbReference type="Pfam" id="PF00106">
    <property type="entry name" value="adh_short"/>
    <property type="match status" value="1"/>
</dbReference>
<dbReference type="AlphaFoldDB" id="A0A814LYI3"/>
<dbReference type="InterPro" id="IPR002347">
    <property type="entry name" value="SDR_fam"/>
</dbReference>
<organism evidence="3 5">
    <name type="scientific">Didymodactylos carnosus</name>
    <dbReference type="NCBI Taxonomy" id="1234261"/>
    <lineage>
        <taxon>Eukaryota</taxon>
        <taxon>Metazoa</taxon>
        <taxon>Spiralia</taxon>
        <taxon>Gnathifera</taxon>
        <taxon>Rotifera</taxon>
        <taxon>Eurotatoria</taxon>
        <taxon>Bdelloidea</taxon>
        <taxon>Philodinida</taxon>
        <taxon>Philodinidae</taxon>
        <taxon>Didymodactylos</taxon>
    </lineage>
</organism>
<evidence type="ECO:0000256" key="1">
    <source>
        <dbReference type="ARBA" id="ARBA00006484"/>
    </source>
</evidence>
<comment type="caution">
    <text evidence="3">The sequence shown here is derived from an EMBL/GenBank/DDBJ whole genome shotgun (WGS) entry which is preliminary data.</text>
</comment>
<dbReference type="PANTHER" id="PTHR24322">
    <property type="entry name" value="PKSB"/>
    <property type="match status" value="1"/>
</dbReference>
<dbReference type="EMBL" id="CAJOBC010004674">
    <property type="protein sequence ID" value="CAF3836742.1"/>
    <property type="molecule type" value="Genomic_DNA"/>
</dbReference>
<evidence type="ECO:0008006" key="6">
    <source>
        <dbReference type="Google" id="ProtNLM"/>
    </source>
</evidence>
<dbReference type="PANTHER" id="PTHR24322:SF736">
    <property type="entry name" value="RETINOL DEHYDROGENASE 10"/>
    <property type="match status" value="1"/>
</dbReference>
<protein>
    <recommendedName>
        <fullName evidence="6">Epidermal retinol dehydrogenase 2</fullName>
    </recommendedName>
</protein>
<dbReference type="SUPFAM" id="SSF51735">
    <property type="entry name" value="NAD(P)-binding Rossmann-fold domains"/>
    <property type="match status" value="1"/>
</dbReference>
<proteinExistence type="inferred from homology"/>
<keyword evidence="5" id="KW-1185">Reference proteome</keyword>
<dbReference type="OrthoDB" id="10253736at2759"/>
<gene>
    <name evidence="3" type="ORF">GPM918_LOCUS17197</name>
    <name evidence="4" type="ORF">SRO942_LOCUS17196</name>
</gene>
<name>A0A814LYI3_9BILA</name>
<evidence type="ECO:0000313" key="4">
    <source>
        <dbReference type="EMBL" id="CAF3836742.1"/>
    </source>
</evidence>
<evidence type="ECO:0000256" key="2">
    <source>
        <dbReference type="ARBA" id="ARBA00023002"/>
    </source>
</evidence>
<dbReference type="PRINTS" id="PR00081">
    <property type="entry name" value="GDHRDH"/>
</dbReference>
<keyword evidence="2" id="KW-0560">Oxidoreductase</keyword>